<gene>
    <name evidence="3" type="ORF">DEO23_00045</name>
</gene>
<reference evidence="3 4" key="1">
    <citation type="submission" date="2018-05" db="EMBL/GenBank/DDBJ databases">
        <title>Brachybacterium sp. M1HQ-2T, whole genome shotgun sequence.</title>
        <authorList>
            <person name="Tuo L."/>
        </authorList>
    </citation>
    <scope>NUCLEOTIDE SEQUENCE [LARGE SCALE GENOMIC DNA]</scope>
    <source>
        <strain evidence="3 4">M1HQ-2</strain>
    </source>
</reference>
<feature type="transmembrane region" description="Helical" evidence="2">
    <location>
        <begin position="213"/>
        <end position="232"/>
    </location>
</feature>
<keyword evidence="2" id="KW-1133">Transmembrane helix</keyword>
<feature type="region of interest" description="Disordered" evidence="1">
    <location>
        <begin position="1"/>
        <end position="26"/>
    </location>
</feature>
<feature type="transmembrane region" description="Helical" evidence="2">
    <location>
        <begin position="106"/>
        <end position="129"/>
    </location>
</feature>
<keyword evidence="2" id="KW-0812">Transmembrane</keyword>
<dbReference type="NCBIfam" id="NF038065">
    <property type="entry name" value="Pr6Pr"/>
    <property type="match status" value="1"/>
</dbReference>
<feature type="transmembrane region" description="Helical" evidence="2">
    <location>
        <begin position="141"/>
        <end position="162"/>
    </location>
</feature>
<protein>
    <recommendedName>
        <fullName evidence="5">F420-dependent oxidoreductase</fullName>
    </recommendedName>
</protein>
<evidence type="ECO:0008006" key="5">
    <source>
        <dbReference type="Google" id="ProtNLM"/>
    </source>
</evidence>
<feature type="transmembrane region" description="Helical" evidence="2">
    <location>
        <begin position="174"/>
        <end position="193"/>
    </location>
</feature>
<dbReference type="RefSeq" id="WP_109273981.1">
    <property type="nucleotide sequence ID" value="NZ_QFKX01000001.1"/>
</dbReference>
<evidence type="ECO:0000313" key="4">
    <source>
        <dbReference type="Proteomes" id="UP000245590"/>
    </source>
</evidence>
<dbReference type="InterPro" id="IPR049713">
    <property type="entry name" value="Pr6Pr-like"/>
</dbReference>
<evidence type="ECO:0000256" key="1">
    <source>
        <dbReference type="SAM" id="MobiDB-lite"/>
    </source>
</evidence>
<dbReference type="EMBL" id="QFKX01000001">
    <property type="protein sequence ID" value="PWH07097.1"/>
    <property type="molecule type" value="Genomic_DNA"/>
</dbReference>
<proteinExistence type="predicted"/>
<keyword evidence="4" id="KW-1185">Reference proteome</keyword>
<evidence type="ECO:0000313" key="3">
    <source>
        <dbReference type="EMBL" id="PWH07097.1"/>
    </source>
</evidence>
<comment type="caution">
    <text evidence="3">The sequence shown here is derived from an EMBL/GenBank/DDBJ whole genome shotgun (WGS) entry which is preliminary data.</text>
</comment>
<organism evidence="3 4">
    <name type="scientific">Brachybacterium endophyticum</name>
    <dbReference type="NCBI Taxonomy" id="2182385"/>
    <lineage>
        <taxon>Bacteria</taxon>
        <taxon>Bacillati</taxon>
        <taxon>Actinomycetota</taxon>
        <taxon>Actinomycetes</taxon>
        <taxon>Micrococcales</taxon>
        <taxon>Dermabacteraceae</taxon>
        <taxon>Brachybacterium</taxon>
    </lineage>
</organism>
<feature type="transmembrane region" description="Helical" evidence="2">
    <location>
        <begin position="78"/>
        <end position="99"/>
    </location>
</feature>
<dbReference type="Proteomes" id="UP000245590">
    <property type="component" value="Unassembled WGS sequence"/>
</dbReference>
<accession>A0A2U2RMJ2</accession>
<evidence type="ECO:0000256" key="2">
    <source>
        <dbReference type="SAM" id="Phobius"/>
    </source>
</evidence>
<dbReference type="AlphaFoldDB" id="A0A2U2RMJ2"/>
<sequence length="243" mass="25259">MPEFASPPAQDSSAAPDPASPANGPSADRPAIGAVQRLSWGLVAACAAFGMCGSLVLSLGDSLDGSTGVGLGPTLVRYVSFFTILTNLAVLIAATSFLLGGRPGPVLRVLTLNAVTGIVITGVVHWFLLRPISETPPGVPALVDTVQHIVVPLLTAVVWIVVGPRGHVRGRTVLGSLLFPLAYLVWTLAHGTATGWYPYPFIDVAVVGYADALHAGIVILVIMEILACGCWLRERLTPAGRLA</sequence>
<keyword evidence="2" id="KW-0472">Membrane</keyword>
<feature type="transmembrane region" description="Helical" evidence="2">
    <location>
        <begin position="38"/>
        <end position="58"/>
    </location>
</feature>
<name>A0A2U2RMJ2_9MICO</name>
<dbReference type="OrthoDB" id="9809977at2"/>